<evidence type="ECO:0000256" key="2">
    <source>
        <dbReference type="ARBA" id="ARBA00022801"/>
    </source>
</evidence>
<evidence type="ECO:0000313" key="6">
    <source>
        <dbReference type="Proteomes" id="UP001148018"/>
    </source>
</evidence>
<keyword evidence="2 3" id="KW-0378">Hydrolase</keyword>
<evidence type="ECO:0000256" key="1">
    <source>
        <dbReference type="ARBA" id="ARBA00005964"/>
    </source>
</evidence>
<dbReference type="InterPro" id="IPR019826">
    <property type="entry name" value="Carboxylesterase_B_AS"/>
</dbReference>
<feature type="domain" description="Carboxylesterase type B" evidence="4">
    <location>
        <begin position="24"/>
        <end position="237"/>
    </location>
</feature>
<dbReference type="AlphaFoldDB" id="A0A9Q0IPP7"/>
<dbReference type="GO" id="GO:0016787">
    <property type="term" value="F:hydrolase activity"/>
    <property type="evidence" value="ECO:0007669"/>
    <property type="project" value="UniProtKB-KW"/>
</dbReference>
<dbReference type="OrthoDB" id="19653at2759"/>
<dbReference type="EMBL" id="JANIIK010000043">
    <property type="protein sequence ID" value="KAJ3605878.1"/>
    <property type="molecule type" value="Genomic_DNA"/>
</dbReference>
<sequence length="496" mass="54267">MEPCGFLLAVGLFLGSTSAASLGVVETEGGRVQGTNVRLGLLRSLDVFKGIPFAAKPGTFEKPKPHPGWKKTLKATKYARRCLQKSILQTSSFGGEDCLHLNIWVPHGLYVSFNLPVMVWFYGGGFMVGGSMGPNFLDNYLYSGQEIAARGNVIVVSVGYRLGTLGFLSSGDSQLPGNYGLWDQQAAIAWVHRNIRSFGGDPDNITLFGESAGGASVSLQTLSPYNKGLVKRAISQNPLINTLVLSPVVDGDFVPEDPVRLFHNAADIDYLAGVNSMDAHLFTAQDIANISKKEDVSVDDVKMLFRSYAKGKGQADLDAAFSEYTAHWGPRPSQDQVKITAVEFSTDYLFLAPIQRALNLHAATAKSGRTYSYLLSEPSLLTGPGRPLHHWVGADHTDDLQYVFGKPFTSPKAYGDTQRDLSGYIISFWTNFARTGDPNVGKSKVPVTWPKFTSGDQKYLELNAKMDRTYVGQKMRAGFVHFWTDTLPNLPSPPKY</sequence>
<keyword evidence="6" id="KW-1185">Reference proteome</keyword>
<protein>
    <recommendedName>
        <fullName evidence="3">Carboxylic ester hydrolase</fullName>
        <ecNumber evidence="3">3.1.1.-</ecNumber>
    </recommendedName>
</protein>
<comment type="similarity">
    <text evidence="1 3">Belongs to the type-B carboxylesterase/lipase family.</text>
</comment>
<dbReference type="SUPFAM" id="SSF53474">
    <property type="entry name" value="alpha/beta-Hydrolases"/>
    <property type="match status" value="1"/>
</dbReference>
<keyword evidence="3" id="KW-0732">Signal</keyword>
<evidence type="ECO:0000313" key="5">
    <source>
        <dbReference type="EMBL" id="KAJ3605878.1"/>
    </source>
</evidence>
<reference evidence="5" key="1">
    <citation type="submission" date="2022-07" db="EMBL/GenBank/DDBJ databases">
        <title>Chromosome-level genome of Muraenolepis orangiensis.</title>
        <authorList>
            <person name="Kim J."/>
        </authorList>
    </citation>
    <scope>NUCLEOTIDE SEQUENCE</scope>
    <source>
        <strain evidence="5">KU_S4_2022</strain>
        <tissue evidence="5">Muscle</tissue>
    </source>
</reference>
<proteinExistence type="inferred from homology"/>
<dbReference type="Pfam" id="PF00135">
    <property type="entry name" value="COesterase"/>
    <property type="match status" value="2"/>
</dbReference>
<dbReference type="PROSITE" id="PS00122">
    <property type="entry name" value="CARBOXYLESTERASE_B_1"/>
    <property type="match status" value="1"/>
</dbReference>
<dbReference type="InterPro" id="IPR002018">
    <property type="entry name" value="CarbesteraseB"/>
</dbReference>
<organism evidence="5 6">
    <name type="scientific">Muraenolepis orangiensis</name>
    <name type="common">Patagonian moray cod</name>
    <dbReference type="NCBI Taxonomy" id="630683"/>
    <lineage>
        <taxon>Eukaryota</taxon>
        <taxon>Metazoa</taxon>
        <taxon>Chordata</taxon>
        <taxon>Craniata</taxon>
        <taxon>Vertebrata</taxon>
        <taxon>Euteleostomi</taxon>
        <taxon>Actinopterygii</taxon>
        <taxon>Neopterygii</taxon>
        <taxon>Teleostei</taxon>
        <taxon>Neoteleostei</taxon>
        <taxon>Acanthomorphata</taxon>
        <taxon>Zeiogadaria</taxon>
        <taxon>Gadariae</taxon>
        <taxon>Gadiformes</taxon>
        <taxon>Muraenolepidoidei</taxon>
        <taxon>Muraenolepididae</taxon>
        <taxon>Muraenolepis</taxon>
    </lineage>
</organism>
<feature type="domain" description="Carboxylesterase type B" evidence="4">
    <location>
        <begin position="243"/>
        <end position="483"/>
    </location>
</feature>
<name>A0A9Q0IPP7_9TELE</name>
<feature type="chain" id="PRO_5040530178" description="Carboxylic ester hydrolase" evidence="3">
    <location>
        <begin position="20"/>
        <end position="496"/>
    </location>
</feature>
<evidence type="ECO:0000256" key="3">
    <source>
        <dbReference type="RuleBase" id="RU361235"/>
    </source>
</evidence>
<comment type="caution">
    <text evidence="5">The sequence shown here is derived from an EMBL/GenBank/DDBJ whole genome shotgun (WGS) entry which is preliminary data.</text>
</comment>
<dbReference type="InterPro" id="IPR051093">
    <property type="entry name" value="Neuroligin/BSAL"/>
</dbReference>
<dbReference type="PANTHER" id="PTHR43903">
    <property type="entry name" value="NEUROLIGIN"/>
    <property type="match status" value="1"/>
</dbReference>
<dbReference type="EC" id="3.1.1.-" evidence="3"/>
<dbReference type="InterPro" id="IPR029058">
    <property type="entry name" value="AB_hydrolase_fold"/>
</dbReference>
<dbReference type="Gene3D" id="3.40.50.1820">
    <property type="entry name" value="alpha/beta hydrolase"/>
    <property type="match status" value="2"/>
</dbReference>
<feature type="signal peptide" evidence="3">
    <location>
        <begin position="1"/>
        <end position="19"/>
    </location>
</feature>
<evidence type="ECO:0000259" key="4">
    <source>
        <dbReference type="Pfam" id="PF00135"/>
    </source>
</evidence>
<gene>
    <name evidence="5" type="ORF">NHX12_027921</name>
</gene>
<accession>A0A9Q0IPP7</accession>
<dbReference type="Proteomes" id="UP001148018">
    <property type="component" value="Unassembled WGS sequence"/>
</dbReference>